<accession>A0A068RV90</accession>
<reference evidence="11" key="1">
    <citation type="submission" date="2013-08" db="EMBL/GenBank/DDBJ databases">
        <title>Gene expansion shapes genome architecture in the human pathogen Lichtheimia corymbifera: an evolutionary genomics analysis in the ancient terrestrial Mucorales (Mucoromycotina).</title>
        <authorList>
            <person name="Schwartze V.U."/>
            <person name="Winter S."/>
            <person name="Shelest E."/>
            <person name="Marcet-Houben M."/>
            <person name="Horn F."/>
            <person name="Wehner S."/>
            <person name="Hoffmann K."/>
            <person name="Riege K."/>
            <person name="Sammeth M."/>
            <person name="Nowrousian M."/>
            <person name="Valiante V."/>
            <person name="Linde J."/>
            <person name="Jacobsen I.D."/>
            <person name="Marz M."/>
            <person name="Brakhage A.A."/>
            <person name="Gabaldon T."/>
            <person name="Bocker S."/>
            <person name="Voigt K."/>
        </authorList>
    </citation>
    <scope>NUCLEOTIDE SEQUENCE [LARGE SCALE GENOMIC DNA]</scope>
    <source>
        <strain evidence="11">FSU 9682</strain>
    </source>
</reference>
<evidence type="ECO:0000256" key="5">
    <source>
        <dbReference type="ARBA" id="ARBA00022832"/>
    </source>
</evidence>
<evidence type="ECO:0000256" key="7">
    <source>
        <dbReference type="ARBA" id="ARBA00023098"/>
    </source>
</evidence>
<sequence>MAELDYLATIPGIPFPQIYETMMDWKTPIIAAIAYEAGVQVLSRIFGSSATSLSRVEAKKRGDKSTRKSNPLMTAFCLAHNMALCIYSAITFYNMVKGLHKARTRDAPLFDRVCDLDEFFWRDTLAYWGYLFYLSKYYEMVDTIIIVLKGRQPSFLQLFHHAGALITMWAGIRYRCTAIWMFCTFNSFIHTVMYFYYAATTVGLHPPGKQYLTSMQIIQFVVGVSLALAYLFYPGCSNSPGQRFTLKINIIYVTSLVGLFANFMRKTYGRSRNDSKKEQLKKE</sequence>
<comment type="subcellular location">
    <subcellularLocation>
        <location evidence="1">Membrane</location>
        <topology evidence="1">Multi-pass membrane protein</topology>
    </subcellularLocation>
</comment>
<dbReference type="STRING" id="1263082.A0A068RV90"/>
<comment type="similarity">
    <text evidence="10">Belongs to the ELO family.</text>
</comment>
<dbReference type="GO" id="GO:0030148">
    <property type="term" value="P:sphingolipid biosynthetic process"/>
    <property type="evidence" value="ECO:0007669"/>
    <property type="project" value="TreeGrafter"/>
</dbReference>
<comment type="caution">
    <text evidence="11">The sequence shown here is derived from an EMBL/GenBank/DDBJ whole genome shotgun (WGS) entry which is preliminary data.</text>
</comment>
<keyword evidence="8 10" id="KW-0472">Membrane</keyword>
<feature type="transmembrane region" description="Helical" evidence="10">
    <location>
        <begin position="211"/>
        <end position="232"/>
    </location>
</feature>
<dbReference type="OrthoDB" id="10259681at2759"/>
<evidence type="ECO:0000256" key="2">
    <source>
        <dbReference type="ARBA" id="ARBA00022516"/>
    </source>
</evidence>
<evidence type="ECO:0000256" key="1">
    <source>
        <dbReference type="ARBA" id="ARBA00004141"/>
    </source>
</evidence>
<comment type="catalytic activity">
    <reaction evidence="10">
        <text>an acyl-CoA + malonyl-CoA + H(+) = a 3-oxoacyl-CoA + CO2 + CoA</text>
        <dbReference type="Rhea" id="RHEA:50252"/>
        <dbReference type="ChEBI" id="CHEBI:15378"/>
        <dbReference type="ChEBI" id="CHEBI:16526"/>
        <dbReference type="ChEBI" id="CHEBI:57287"/>
        <dbReference type="ChEBI" id="CHEBI:57384"/>
        <dbReference type="ChEBI" id="CHEBI:58342"/>
        <dbReference type="ChEBI" id="CHEBI:90726"/>
    </reaction>
    <physiologicalReaction direction="left-to-right" evidence="10">
        <dbReference type="Rhea" id="RHEA:50253"/>
    </physiologicalReaction>
</comment>
<keyword evidence="7 10" id="KW-0443">Lipid metabolism</keyword>
<protein>
    <recommendedName>
        <fullName evidence="10">Elongation of fatty acids protein</fullName>
        <ecNumber evidence="10">2.3.1.-</ecNumber>
    </recommendedName>
</protein>
<name>A0A068RV90_9FUNG</name>
<evidence type="ECO:0000256" key="10">
    <source>
        <dbReference type="RuleBase" id="RU361115"/>
    </source>
</evidence>
<dbReference type="PANTHER" id="PTHR11157">
    <property type="entry name" value="FATTY ACID ACYL TRANSFERASE-RELATED"/>
    <property type="match status" value="1"/>
</dbReference>
<feature type="transmembrane region" description="Helical" evidence="10">
    <location>
        <begin position="127"/>
        <end position="148"/>
    </location>
</feature>
<feature type="transmembrane region" description="Helical" evidence="10">
    <location>
        <begin position="72"/>
        <end position="93"/>
    </location>
</feature>
<dbReference type="GO" id="GO:0005789">
    <property type="term" value="C:endoplasmic reticulum membrane"/>
    <property type="evidence" value="ECO:0007669"/>
    <property type="project" value="TreeGrafter"/>
</dbReference>
<dbReference type="GO" id="GO:0019367">
    <property type="term" value="P:fatty acid elongation, saturated fatty acid"/>
    <property type="evidence" value="ECO:0007669"/>
    <property type="project" value="TreeGrafter"/>
</dbReference>
<evidence type="ECO:0000313" key="11">
    <source>
        <dbReference type="EMBL" id="CDH53635.1"/>
    </source>
</evidence>
<evidence type="ECO:0000256" key="4">
    <source>
        <dbReference type="ARBA" id="ARBA00022692"/>
    </source>
</evidence>
<keyword evidence="6 10" id="KW-1133">Transmembrane helix</keyword>
<dbReference type="AlphaFoldDB" id="A0A068RV90"/>
<dbReference type="GO" id="GO:0009922">
    <property type="term" value="F:fatty acid elongase activity"/>
    <property type="evidence" value="ECO:0007669"/>
    <property type="project" value="InterPro"/>
</dbReference>
<dbReference type="GO" id="GO:0042761">
    <property type="term" value="P:very long-chain fatty acid biosynthetic process"/>
    <property type="evidence" value="ECO:0007669"/>
    <property type="project" value="TreeGrafter"/>
</dbReference>
<dbReference type="InterPro" id="IPR002076">
    <property type="entry name" value="ELO_fam"/>
</dbReference>
<feature type="transmembrane region" description="Helical" evidence="10">
    <location>
        <begin position="155"/>
        <end position="172"/>
    </location>
</feature>
<keyword evidence="12" id="KW-1185">Reference proteome</keyword>
<keyword evidence="5 10" id="KW-0276">Fatty acid metabolism</keyword>
<organism evidence="11 12">
    <name type="scientific">Lichtheimia corymbifera JMRC:FSU:9682</name>
    <dbReference type="NCBI Taxonomy" id="1263082"/>
    <lineage>
        <taxon>Eukaryota</taxon>
        <taxon>Fungi</taxon>
        <taxon>Fungi incertae sedis</taxon>
        <taxon>Mucoromycota</taxon>
        <taxon>Mucoromycotina</taxon>
        <taxon>Mucoromycetes</taxon>
        <taxon>Mucorales</taxon>
        <taxon>Lichtheimiaceae</taxon>
        <taxon>Lichtheimia</taxon>
    </lineage>
</organism>
<evidence type="ECO:0000256" key="3">
    <source>
        <dbReference type="ARBA" id="ARBA00022679"/>
    </source>
</evidence>
<dbReference type="PANTHER" id="PTHR11157:SF169">
    <property type="entry name" value="ELONGATION OF FATTY ACIDS PROTEIN"/>
    <property type="match status" value="1"/>
</dbReference>
<dbReference type="VEuPathDB" id="FungiDB:LCOR_04971.1"/>
<evidence type="ECO:0000256" key="9">
    <source>
        <dbReference type="ARBA" id="ARBA00023160"/>
    </source>
</evidence>
<evidence type="ECO:0000256" key="8">
    <source>
        <dbReference type="ARBA" id="ARBA00023136"/>
    </source>
</evidence>
<evidence type="ECO:0000256" key="6">
    <source>
        <dbReference type="ARBA" id="ARBA00022989"/>
    </source>
</evidence>
<dbReference type="GO" id="GO:0034626">
    <property type="term" value="P:fatty acid elongation, polyunsaturated fatty acid"/>
    <property type="evidence" value="ECO:0007669"/>
    <property type="project" value="TreeGrafter"/>
</dbReference>
<evidence type="ECO:0000313" key="12">
    <source>
        <dbReference type="Proteomes" id="UP000027586"/>
    </source>
</evidence>
<dbReference type="Proteomes" id="UP000027586">
    <property type="component" value="Unassembled WGS sequence"/>
</dbReference>
<dbReference type="EMBL" id="CBTN010000018">
    <property type="protein sequence ID" value="CDH53635.1"/>
    <property type="molecule type" value="Genomic_DNA"/>
</dbReference>
<keyword evidence="4 10" id="KW-0812">Transmembrane</keyword>
<feature type="transmembrane region" description="Helical" evidence="10">
    <location>
        <begin position="244"/>
        <end position="263"/>
    </location>
</feature>
<dbReference type="EC" id="2.3.1.-" evidence="10"/>
<keyword evidence="2 10" id="KW-0444">Lipid biosynthesis</keyword>
<dbReference type="Pfam" id="PF01151">
    <property type="entry name" value="ELO"/>
    <property type="match status" value="1"/>
</dbReference>
<feature type="transmembrane region" description="Helical" evidence="10">
    <location>
        <begin position="178"/>
        <end position="199"/>
    </location>
</feature>
<gene>
    <name evidence="11" type="ORF">LCOR_04971.1</name>
</gene>
<proteinExistence type="inferred from homology"/>
<keyword evidence="3 10" id="KW-0808">Transferase</keyword>
<keyword evidence="9 10" id="KW-0275">Fatty acid biosynthesis</keyword>
<dbReference type="GO" id="GO:0034625">
    <property type="term" value="P:fatty acid elongation, monounsaturated fatty acid"/>
    <property type="evidence" value="ECO:0007669"/>
    <property type="project" value="TreeGrafter"/>
</dbReference>